<evidence type="ECO:0000256" key="8">
    <source>
        <dbReference type="PROSITE-ProRule" id="PRU00282"/>
    </source>
</evidence>
<dbReference type="GO" id="GO:0016020">
    <property type="term" value="C:membrane"/>
    <property type="evidence" value="ECO:0007669"/>
    <property type="project" value="UniProtKB-SubCell"/>
</dbReference>
<evidence type="ECO:0000256" key="6">
    <source>
        <dbReference type="ARBA" id="ARBA00022989"/>
    </source>
</evidence>
<evidence type="ECO:0008006" key="12">
    <source>
        <dbReference type="Google" id="ProtNLM"/>
    </source>
</evidence>
<dbReference type="Pfam" id="PF00153">
    <property type="entry name" value="Mito_carr"/>
    <property type="match status" value="3"/>
</dbReference>
<dbReference type="Proteomes" id="UP000198341">
    <property type="component" value="Chromosome 1"/>
</dbReference>
<feature type="repeat" description="Solcar" evidence="8">
    <location>
        <begin position="8"/>
        <end position="92"/>
    </location>
</feature>
<dbReference type="InterPro" id="IPR018108">
    <property type="entry name" value="MCP_transmembrane"/>
</dbReference>
<evidence type="ECO:0000256" key="3">
    <source>
        <dbReference type="ARBA" id="ARBA00022448"/>
    </source>
</evidence>
<comment type="subcellular location">
    <subcellularLocation>
        <location evidence="1">Membrane</location>
        <topology evidence="1">Multi-pass membrane protein</topology>
    </subcellularLocation>
</comment>
<accession>K8EPI4</accession>
<dbReference type="InterPro" id="IPR023395">
    <property type="entry name" value="MCP_dom_sf"/>
</dbReference>
<dbReference type="OrthoDB" id="6703404at2759"/>
<keyword evidence="11" id="KW-1185">Reference proteome</keyword>
<keyword evidence="3 9" id="KW-0813">Transport</keyword>
<dbReference type="AlphaFoldDB" id="K8EPI4"/>
<gene>
    <name evidence="10" type="ORF">Bathy01g04060</name>
</gene>
<feature type="repeat" description="Solcar" evidence="8">
    <location>
        <begin position="195"/>
        <end position="281"/>
    </location>
</feature>
<evidence type="ECO:0000256" key="2">
    <source>
        <dbReference type="ARBA" id="ARBA00006375"/>
    </source>
</evidence>
<proteinExistence type="inferred from homology"/>
<organism evidence="10 11">
    <name type="scientific">Bathycoccus prasinos</name>
    <dbReference type="NCBI Taxonomy" id="41875"/>
    <lineage>
        <taxon>Eukaryota</taxon>
        <taxon>Viridiplantae</taxon>
        <taxon>Chlorophyta</taxon>
        <taxon>Mamiellophyceae</taxon>
        <taxon>Mamiellales</taxon>
        <taxon>Bathycoccaceae</taxon>
        <taxon>Bathycoccus</taxon>
    </lineage>
</organism>
<name>K8EPI4_9CHLO</name>
<keyword evidence="4 8" id="KW-0812">Transmembrane</keyword>
<dbReference type="KEGG" id="bpg:Bathy01g04060"/>
<evidence type="ECO:0000256" key="7">
    <source>
        <dbReference type="ARBA" id="ARBA00023136"/>
    </source>
</evidence>
<sequence>MVEHALVPNVCISGVSVACATATTNPIDVVKVRMQALNTTNAKNANNMLQTFRLVFRERGVGGFYVGLTPSLLRATTYGGLRLGLYDPIRRNLVSNSEFFGGVDENRVTTKLLAGGCSGALAAFTLNPTELVKTRRMKGDSWQTIKTQVARDGVSSLWRGSSMAASRAALLTASQVAAYGEVKRLWIQMVPNAKDDWMAHVGASAAAGLITTATTNPVDVVKTRMFISGEGKKLSAKEAAMEVVREYGALRGAMRGFTANYIRLGPQTMVTFVVAEELRKWFGLESLK</sequence>
<evidence type="ECO:0000256" key="1">
    <source>
        <dbReference type="ARBA" id="ARBA00004141"/>
    </source>
</evidence>
<feature type="repeat" description="Solcar" evidence="8">
    <location>
        <begin position="106"/>
        <end position="185"/>
    </location>
</feature>
<evidence type="ECO:0000256" key="9">
    <source>
        <dbReference type="RuleBase" id="RU000488"/>
    </source>
</evidence>
<dbReference type="PROSITE" id="PS50920">
    <property type="entry name" value="SOLCAR"/>
    <property type="match status" value="3"/>
</dbReference>
<dbReference type="GeneID" id="19018141"/>
<keyword evidence="7 8" id="KW-0472">Membrane</keyword>
<keyword evidence="6" id="KW-1133">Transmembrane helix</keyword>
<dbReference type="SUPFAM" id="SSF103506">
    <property type="entry name" value="Mitochondrial carrier"/>
    <property type="match status" value="1"/>
</dbReference>
<evidence type="ECO:0000256" key="4">
    <source>
        <dbReference type="ARBA" id="ARBA00022692"/>
    </source>
</evidence>
<protein>
    <recommendedName>
        <fullName evidence="12">Mitochondrial carrier family</fullName>
    </recommendedName>
</protein>
<evidence type="ECO:0000256" key="5">
    <source>
        <dbReference type="ARBA" id="ARBA00022737"/>
    </source>
</evidence>
<evidence type="ECO:0000313" key="11">
    <source>
        <dbReference type="Proteomes" id="UP000198341"/>
    </source>
</evidence>
<dbReference type="EMBL" id="FO082278">
    <property type="protein sequence ID" value="CCO14340.1"/>
    <property type="molecule type" value="Genomic_DNA"/>
</dbReference>
<comment type="similarity">
    <text evidence="2 9">Belongs to the mitochondrial carrier (TC 2.A.29) family.</text>
</comment>
<dbReference type="RefSeq" id="XP_007515461.1">
    <property type="nucleotide sequence ID" value="XM_007515399.1"/>
</dbReference>
<dbReference type="PANTHER" id="PTHR45618">
    <property type="entry name" value="MITOCHONDRIAL DICARBOXYLATE CARRIER-RELATED"/>
    <property type="match status" value="1"/>
</dbReference>
<dbReference type="Gene3D" id="1.50.40.10">
    <property type="entry name" value="Mitochondrial carrier domain"/>
    <property type="match status" value="1"/>
</dbReference>
<dbReference type="eggNOG" id="KOG0753">
    <property type="taxonomic scope" value="Eukaryota"/>
</dbReference>
<keyword evidence="5" id="KW-0677">Repeat</keyword>
<reference evidence="10 11" key="1">
    <citation type="submission" date="2011-10" db="EMBL/GenBank/DDBJ databases">
        <authorList>
            <person name="Genoscope - CEA"/>
        </authorList>
    </citation>
    <scope>NUCLEOTIDE SEQUENCE [LARGE SCALE GENOMIC DNA]</scope>
    <source>
        <strain evidence="10 11">RCC 1105</strain>
    </source>
</reference>
<dbReference type="InterPro" id="IPR050391">
    <property type="entry name" value="Mito_Metabolite_Transporter"/>
</dbReference>
<evidence type="ECO:0000313" key="10">
    <source>
        <dbReference type="EMBL" id="CCO14340.1"/>
    </source>
</evidence>